<dbReference type="OrthoDB" id="9812769at2"/>
<dbReference type="PRINTS" id="PR00126">
    <property type="entry name" value="ATPASEGAMMA"/>
</dbReference>
<keyword evidence="10" id="KW-1003">Cell membrane</keyword>
<evidence type="ECO:0000256" key="1">
    <source>
        <dbReference type="ARBA" id="ARBA00003456"/>
    </source>
</evidence>
<comment type="similarity">
    <text evidence="3 10">Belongs to the ATPase gamma chain family.</text>
</comment>
<evidence type="ECO:0000313" key="11">
    <source>
        <dbReference type="EMBL" id="PYG89528.1"/>
    </source>
</evidence>
<dbReference type="CDD" id="cd12151">
    <property type="entry name" value="F1-ATPase_gamma"/>
    <property type="match status" value="1"/>
</dbReference>
<dbReference type="GO" id="GO:0046933">
    <property type="term" value="F:proton-transporting ATP synthase activity, rotational mechanism"/>
    <property type="evidence" value="ECO:0007669"/>
    <property type="project" value="UniProtKB-UniRule"/>
</dbReference>
<evidence type="ECO:0000256" key="7">
    <source>
        <dbReference type="ARBA" id="ARBA00023136"/>
    </source>
</evidence>
<comment type="function">
    <text evidence="1 10">Produces ATP from ADP in the presence of a proton gradient across the membrane. The gamma chain is believed to be important in regulating ATPase activity and the flow of protons through the CF(0) complex.</text>
</comment>
<dbReference type="NCBIfam" id="TIGR01146">
    <property type="entry name" value="ATPsyn_F1gamma"/>
    <property type="match status" value="1"/>
</dbReference>
<dbReference type="GO" id="GO:0045259">
    <property type="term" value="C:proton-transporting ATP synthase complex"/>
    <property type="evidence" value="ECO:0007669"/>
    <property type="project" value="UniProtKB-KW"/>
</dbReference>
<protein>
    <recommendedName>
        <fullName evidence="10">ATP synthase gamma chain</fullName>
    </recommendedName>
    <alternativeName>
        <fullName evidence="10">ATP synthase F1 sector gamma subunit</fullName>
    </alternativeName>
    <alternativeName>
        <fullName evidence="10">F-ATPase gamma subunit</fullName>
    </alternativeName>
</protein>
<evidence type="ECO:0000313" key="12">
    <source>
        <dbReference type="Proteomes" id="UP000248132"/>
    </source>
</evidence>
<reference evidence="11 12" key="1">
    <citation type="submission" date="2018-06" db="EMBL/GenBank/DDBJ databases">
        <title>Genomic Encyclopedia of Type Strains, Phase I: the one thousand microbial genomes (KMG-I) project.</title>
        <authorList>
            <person name="Kyrpides N."/>
        </authorList>
    </citation>
    <scope>NUCLEOTIDE SEQUENCE [LARGE SCALE GENOMIC DNA]</scope>
    <source>
        <strain evidence="11 12">DSM 19573</strain>
    </source>
</reference>
<keyword evidence="4 10" id="KW-0813">Transport</keyword>
<dbReference type="EMBL" id="QKMR01000003">
    <property type="protein sequence ID" value="PYG89528.1"/>
    <property type="molecule type" value="Genomic_DNA"/>
</dbReference>
<name>A0A318XQH2_9FIRM</name>
<comment type="subcellular location">
    <subcellularLocation>
        <location evidence="10">Cell membrane</location>
        <topology evidence="10">Peripheral membrane protein</topology>
    </subcellularLocation>
    <subcellularLocation>
        <location evidence="2">Membrane</location>
        <topology evidence="2">Peripheral membrane protein</topology>
    </subcellularLocation>
</comment>
<evidence type="ECO:0000256" key="2">
    <source>
        <dbReference type="ARBA" id="ARBA00004170"/>
    </source>
</evidence>
<dbReference type="AlphaFoldDB" id="A0A318XQH2"/>
<evidence type="ECO:0000256" key="6">
    <source>
        <dbReference type="ARBA" id="ARBA00023065"/>
    </source>
</evidence>
<keyword evidence="6 10" id="KW-0406">Ion transport</keyword>
<gene>
    <name evidence="10" type="primary">atpG</name>
    <name evidence="11" type="ORF">LY28_00747</name>
</gene>
<comment type="caution">
    <text evidence="11">The sequence shown here is derived from an EMBL/GenBank/DDBJ whole genome shotgun (WGS) entry which is preliminary data.</text>
</comment>
<proteinExistence type="inferred from homology"/>
<keyword evidence="5 10" id="KW-0375">Hydrogen ion transport</keyword>
<keyword evidence="9 10" id="KW-0066">ATP synthesis</keyword>
<accession>A0A318XQH2</accession>
<keyword evidence="7 10" id="KW-0472">Membrane</keyword>
<evidence type="ECO:0000256" key="3">
    <source>
        <dbReference type="ARBA" id="ARBA00007681"/>
    </source>
</evidence>
<evidence type="ECO:0000256" key="5">
    <source>
        <dbReference type="ARBA" id="ARBA00022781"/>
    </source>
</evidence>
<dbReference type="Proteomes" id="UP000248132">
    <property type="component" value="Unassembled WGS sequence"/>
</dbReference>
<keyword evidence="8 10" id="KW-0139">CF(1)</keyword>
<dbReference type="SUPFAM" id="SSF52943">
    <property type="entry name" value="ATP synthase (F1-ATPase), gamma subunit"/>
    <property type="match status" value="1"/>
</dbReference>
<dbReference type="InterPro" id="IPR023632">
    <property type="entry name" value="ATP_synth_F1_gsu_CS"/>
</dbReference>
<dbReference type="InterPro" id="IPR000131">
    <property type="entry name" value="ATP_synth_F1_gsu"/>
</dbReference>
<dbReference type="GO" id="GO:0005524">
    <property type="term" value="F:ATP binding"/>
    <property type="evidence" value="ECO:0007669"/>
    <property type="project" value="UniProtKB-UniRule"/>
</dbReference>
<evidence type="ECO:0000256" key="9">
    <source>
        <dbReference type="ARBA" id="ARBA00023310"/>
    </source>
</evidence>
<dbReference type="GO" id="GO:0042777">
    <property type="term" value="P:proton motive force-driven plasma membrane ATP synthesis"/>
    <property type="evidence" value="ECO:0007669"/>
    <property type="project" value="UniProtKB-UniRule"/>
</dbReference>
<dbReference type="Gene3D" id="1.10.287.80">
    <property type="entry name" value="ATP synthase, gamma subunit, helix hairpin domain"/>
    <property type="match status" value="1"/>
</dbReference>
<dbReference type="RefSeq" id="WP_110460815.1">
    <property type="nucleotide sequence ID" value="NZ_QKMR01000003.1"/>
</dbReference>
<evidence type="ECO:0000256" key="4">
    <source>
        <dbReference type="ARBA" id="ARBA00022448"/>
    </source>
</evidence>
<dbReference type="PANTHER" id="PTHR11693:SF22">
    <property type="entry name" value="ATP SYNTHASE SUBUNIT GAMMA, MITOCHONDRIAL"/>
    <property type="match status" value="1"/>
</dbReference>
<dbReference type="HAMAP" id="MF_00815">
    <property type="entry name" value="ATP_synth_gamma_bact"/>
    <property type="match status" value="1"/>
</dbReference>
<dbReference type="GO" id="GO:0005886">
    <property type="term" value="C:plasma membrane"/>
    <property type="evidence" value="ECO:0007669"/>
    <property type="project" value="UniProtKB-SubCell"/>
</dbReference>
<evidence type="ECO:0000256" key="8">
    <source>
        <dbReference type="ARBA" id="ARBA00023196"/>
    </source>
</evidence>
<evidence type="ECO:0000256" key="10">
    <source>
        <dbReference type="HAMAP-Rule" id="MF_00815"/>
    </source>
</evidence>
<dbReference type="Gene3D" id="3.40.1380.10">
    <property type="match status" value="1"/>
</dbReference>
<organism evidence="11 12">
    <name type="scientific">Ruminiclostridium sufflavum DSM 19573</name>
    <dbReference type="NCBI Taxonomy" id="1121337"/>
    <lineage>
        <taxon>Bacteria</taxon>
        <taxon>Bacillati</taxon>
        <taxon>Bacillota</taxon>
        <taxon>Clostridia</taxon>
        <taxon>Eubacteriales</taxon>
        <taxon>Oscillospiraceae</taxon>
        <taxon>Ruminiclostridium</taxon>
    </lineage>
</organism>
<dbReference type="PANTHER" id="PTHR11693">
    <property type="entry name" value="ATP SYNTHASE GAMMA CHAIN"/>
    <property type="match status" value="1"/>
</dbReference>
<dbReference type="Pfam" id="PF00231">
    <property type="entry name" value="ATP-synt"/>
    <property type="match status" value="1"/>
</dbReference>
<comment type="subunit">
    <text evidence="10">F-type ATPases have 2 components, CF(1) - the catalytic core - and CF(0) - the membrane proton channel. CF(1) has five subunits: alpha(3), beta(3), gamma(1), delta(1), epsilon(1). CF(0) has three main subunits: a, b and c.</text>
</comment>
<dbReference type="PROSITE" id="PS00153">
    <property type="entry name" value="ATPASE_GAMMA"/>
    <property type="match status" value="1"/>
</dbReference>
<sequence>MANNMREIKSHIKSINQMRQITKAMKLISTSKLKKARAQLEVTLPYFNKVKETIADILEHSGDVESKFFDLKEKKEGQRKAYIVLTGDKGLAGGYNSNIIKLAERTIGDDKENVLLLVAGISGRAYFIRKNYNVHTEFDYAVQNPTVYRARKIADIILDMYNKHEVDEVHIIYTEMVSAISLQPRTLKLLPIEIGALREEVRDIEIKIDEKVKYEPSASAVLDVLIPKYIKGIMYGVFVEAFTSEQSARMTAMDNATTNADDMLQKLNLFYNRARQAAITQEISEIVGGASALK</sequence>
<keyword evidence="12" id="KW-1185">Reference proteome</keyword>
<dbReference type="InterPro" id="IPR035968">
    <property type="entry name" value="ATP_synth_F1_ATPase_gsu"/>
</dbReference>